<accession>A0A9Q0MSQ2</accession>
<dbReference type="SUPFAM" id="SSF48264">
    <property type="entry name" value="Cytochrome P450"/>
    <property type="match status" value="1"/>
</dbReference>
<dbReference type="GO" id="GO:0016705">
    <property type="term" value="F:oxidoreductase activity, acting on paired donors, with incorporation or reduction of molecular oxygen"/>
    <property type="evidence" value="ECO:0007669"/>
    <property type="project" value="InterPro"/>
</dbReference>
<keyword evidence="18" id="KW-1185">Reference proteome</keyword>
<evidence type="ECO:0000256" key="4">
    <source>
        <dbReference type="ARBA" id="ARBA00004406"/>
    </source>
</evidence>
<dbReference type="PANTHER" id="PTHR24291">
    <property type="entry name" value="CYTOCHROME P450 FAMILY 4"/>
    <property type="match status" value="1"/>
</dbReference>
<comment type="subcellular location">
    <subcellularLocation>
        <location evidence="4">Endoplasmic reticulum membrane</location>
        <topology evidence="4">Peripheral membrane protein</topology>
    </subcellularLocation>
    <subcellularLocation>
        <location evidence="3">Microsome membrane</location>
        <topology evidence="3">Peripheral membrane protein</topology>
    </subcellularLocation>
</comment>
<comment type="cofactor">
    <cofactor evidence="1 14">
        <name>heme</name>
        <dbReference type="ChEBI" id="CHEBI:30413"/>
    </cofactor>
</comment>
<keyword evidence="11 14" id="KW-0408">Iron</keyword>
<keyword evidence="16" id="KW-1133">Transmembrane helix</keyword>
<evidence type="ECO:0000256" key="3">
    <source>
        <dbReference type="ARBA" id="ARBA00004174"/>
    </source>
</evidence>
<evidence type="ECO:0000313" key="17">
    <source>
        <dbReference type="EMBL" id="KAJ6635617.1"/>
    </source>
</evidence>
<name>A0A9Q0MSQ2_9DIPT</name>
<keyword evidence="6 14" id="KW-0349">Heme</keyword>
<feature type="binding site" description="axial binding residue" evidence="14">
    <location>
        <position position="432"/>
    </location>
    <ligand>
        <name>heme</name>
        <dbReference type="ChEBI" id="CHEBI:30413"/>
    </ligand>
    <ligandPart>
        <name>Fe</name>
        <dbReference type="ChEBI" id="CHEBI:18248"/>
    </ligandPart>
</feature>
<reference evidence="17" key="1">
    <citation type="submission" date="2022-07" db="EMBL/GenBank/DDBJ databases">
        <authorList>
            <person name="Trinca V."/>
            <person name="Uliana J.V.C."/>
            <person name="Torres T.T."/>
            <person name="Ward R.J."/>
            <person name="Monesi N."/>
        </authorList>
    </citation>
    <scope>NUCLEOTIDE SEQUENCE</scope>
    <source>
        <strain evidence="17">HSMRA1968</strain>
        <tissue evidence="17">Whole embryos</tissue>
    </source>
</reference>
<keyword evidence="12 15" id="KW-0503">Monooxygenase</keyword>
<organism evidence="17 18">
    <name type="scientific">Pseudolycoriella hygida</name>
    <dbReference type="NCBI Taxonomy" id="35572"/>
    <lineage>
        <taxon>Eukaryota</taxon>
        <taxon>Metazoa</taxon>
        <taxon>Ecdysozoa</taxon>
        <taxon>Arthropoda</taxon>
        <taxon>Hexapoda</taxon>
        <taxon>Insecta</taxon>
        <taxon>Pterygota</taxon>
        <taxon>Neoptera</taxon>
        <taxon>Endopterygota</taxon>
        <taxon>Diptera</taxon>
        <taxon>Nematocera</taxon>
        <taxon>Sciaroidea</taxon>
        <taxon>Sciaridae</taxon>
        <taxon>Pseudolycoriella</taxon>
    </lineage>
</organism>
<evidence type="ECO:0000256" key="11">
    <source>
        <dbReference type="ARBA" id="ARBA00023004"/>
    </source>
</evidence>
<evidence type="ECO:0000256" key="14">
    <source>
        <dbReference type="PIRSR" id="PIRSR602401-1"/>
    </source>
</evidence>
<dbReference type="GO" id="GO:0005789">
    <property type="term" value="C:endoplasmic reticulum membrane"/>
    <property type="evidence" value="ECO:0007669"/>
    <property type="project" value="UniProtKB-SubCell"/>
</dbReference>
<dbReference type="PRINTS" id="PR00463">
    <property type="entry name" value="EP450I"/>
</dbReference>
<keyword evidence="13 16" id="KW-0472">Membrane</keyword>
<dbReference type="AlphaFoldDB" id="A0A9Q0MSQ2"/>
<dbReference type="InterPro" id="IPR017972">
    <property type="entry name" value="Cyt_P450_CS"/>
</dbReference>
<evidence type="ECO:0000256" key="8">
    <source>
        <dbReference type="ARBA" id="ARBA00022824"/>
    </source>
</evidence>
<dbReference type="GO" id="GO:0020037">
    <property type="term" value="F:heme binding"/>
    <property type="evidence" value="ECO:0007669"/>
    <property type="project" value="InterPro"/>
</dbReference>
<dbReference type="GO" id="GO:0004497">
    <property type="term" value="F:monooxygenase activity"/>
    <property type="evidence" value="ECO:0007669"/>
    <property type="project" value="UniProtKB-KW"/>
</dbReference>
<evidence type="ECO:0000256" key="2">
    <source>
        <dbReference type="ARBA" id="ARBA00003690"/>
    </source>
</evidence>
<dbReference type="InterPro" id="IPR001128">
    <property type="entry name" value="Cyt_P450"/>
</dbReference>
<dbReference type="Pfam" id="PF00067">
    <property type="entry name" value="p450"/>
    <property type="match status" value="1"/>
</dbReference>
<evidence type="ECO:0000256" key="13">
    <source>
        <dbReference type="ARBA" id="ARBA00023136"/>
    </source>
</evidence>
<dbReference type="PRINTS" id="PR00385">
    <property type="entry name" value="P450"/>
</dbReference>
<keyword evidence="8" id="KW-0256">Endoplasmic reticulum</keyword>
<comment type="function">
    <text evidence="2">May be involved in the metabolism of insect hormones and in the breakdown of synthetic insecticides.</text>
</comment>
<keyword evidence="16" id="KW-0812">Transmembrane</keyword>
<dbReference type="InterPro" id="IPR002401">
    <property type="entry name" value="Cyt_P450_E_grp-I"/>
</dbReference>
<sequence length="485" mass="56360">MALILYTTAIGLGLFALLQWIWTRRNLYYLSWQLPGPLAFPFVGNFFQLINYHENLKALLKYSSKYGTLFRFWIGTKLYVITTEPSDMEVILHHPNCIDKDDSYKFFEEGFGTIGLFTIQGQKWKRHRKLITPTFNSRSVNMYVPIFNKRIKEFVTTLSSKVDSEAFDVRAAFILVFIQMILDTTIGYNINPEGVNVYSKFLLEGQIMATKRYFNPFYQLDFIWKLTRYPNIAKEVSEYRTALFEKIIKERSSVSEDEKVLFLDRLLKISEENSDFTMEDVKGEGNTAIMAGSDTSTGSLAMVLFMLAMHPECQEKAYNELLTVFPDKDHKDLEVTIDDLSKLFYIDMCVKEALRVFPTVAVIARSARGDIPLRTYTIPEGASIAIDIFSLHRSKKYWGDNADQFIPERFDGGEKLLHPYAYMAFSHGPRNCIGFRYALVAIKLVTVYMLLNYRFTTPLKMTDLNYYSEINLHVKEKLMVQMHRR</sequence>
<dbReference type="Proteomes" id="UP001151699">
    <property type="component" value="Chromosome C"/>
</dbReference>
<dbReference type="InterPro" id="IPR036396">
    <property type="entry name" value="Cyt_P450_sf"/>
</dbReference>
<evidence type="ECO:0000256" key="15">
    <source>
        <dbReference type="RuleBase" id="RU000461"/>
    </source>
</evidence>
<dbReference type="GO" id="GO:0005506">
    <property type="term" value="F:iron ion binding"/>
    <property type="evidence" value="ECO:0007669"/>
    <property type="project" value="InterPro"/>
</dbReference>
<evidence type="ECO:0000256" key="12">
    <source>
        <dbReference type="ARBA" id="ARBA00023033"/>
    </source>
</evidence>
<keyword evidence="9" id="KW-0492">Microsome</keyword>
<evidence type="ECO:0000256" key="16">
    <source>
        <dbReference type="SAM" id="Phobius"/>
    </source>
</evidence>
<evidence type="ECO:0000256" key="6">
    <source>
        <dbReference type="ARBA" id="ARBA00022617"/>
    </source>
</evidence>
<dbReference type="EMBL" id="WJQU01000004">
    <property type="protein sequence ID" value="KAJ6635617.1"/>
    <property type="molecule type" value="Genomic_DNA"/>
</dbReference>
<evidence type="ECO:0000256" key="5">
    <source>
        <dbReference type="ARBA" id="ARBA00010617"/>
    </source>
</evidence>
<keyword evidence="7 14" id="KW-0479">Metal-binding</keyword>
<dbReference type="Gene3D" id="1.10.630.10">
    <property type="entry name" value="Cytochrome P450"/>
    <property type="match status" value="1"/>
</dbReference>
<comment type="similarity">
    <text evidence="5 15">Belongs to the cytochrome P450 family.</text>
</comment>
<keyword evidence="10 15" id="KW-0560">Oxidoreductase</keyword>
<dbReference type="PANTHER" id="PTHR24291:SF189">
    <property type="entry name" value="CYTOCHROME P450 4C3-RELATED"/>
    <property type="match status" value="1"/>
</dbReference>
<evidence type="ECO:0000256" key="9">
    <source>
        <dbReference type="ARBA" id="ARBA00022848"/>
    </source>
</evidence>
<evidence type="ECO:0000256" key="1">
    <source>
        <dbReference type="ARBA" id="ARBA00001971"/>
    </source>
</evidence>
<evidence type="ECO:0000313" key="18">
    <source>
        <dbReference type="Proteomes" id="UP001151699"/>
    </source>
</evidence>
<dbReference type="OrthoDB" id="1470350at2759"/>
<dbReference type="PROSITE" id="PS00086">
    <property type="entry name" value="CYTOCHROME_P450"/>
    <property type="match status" value="1"/>
</dbReference>
<protein>
    <submittedName>
        <fullName evidence="17">Cytochrome P450</fullName>
    </submittedName>
</protein>
<feature type="transmembrane region" description="Helical" evidence="16">
    <location>
        <begin position="433"/>
        <end position="451"/>
    </location>
</feature>
<evidence type="ECO:0000256" key="10">
    <source>
        <dbReference type="ARBA" id="ARBA00023002"/>
    </source>
</evidence>
<comment type="caution">
    <text evidence="17">The sequence shown here is derived from an EMBL/GenBank/DDBJ whole genome shotgun (WGS) entry which is preliminary data.</text>
</comment>
<gene>
    <name evidence="17" type="primary">Cyp313a4_1</name>
    <name evidence="17" type="ORF">Bhyg_14203</name>
</gene>
<proteinExistence type="inferred from homology"/>
<evidence type="ECO:0000256" key="7">
    <source>
        <dbReference type="ARBA" id="ARBA00022723"/>
    </source>
</evidence>
<dbReference type="InterPro" id="IPR050196">
    <property type="entry name" value="Cytochrome_P450_Monoox"/>
</dbReference>